<comment type="caution">
    <text evidence="3">The sequence shown here is derived from an EMBL/GenBank/DDBJ whole genome shotgun (WGS) entry which is preliminary data.</text>
</comment>
<comment type="similarity">
    <text evidence="1">Belongs to the short-chain fatty acyl-CoA assimilation regulator (ScfR) family.</text>
</comment>
<dbReference type="Gene3D" id="1.10.10.2910">
    <property type="match status" value="1"/>
</dbReference>
<dbReference type="Gene3D" id="1.10.260.40">
    <property type="entry name" value="lambda repressor-like DNA-binding domains"/>
    <property type="match status" value="1"/>
</dbReference>
<dbReference type="GO" id="GO:0006355">
    <property type="term" value="P:regulation of DNA-templated transcription"/>
    <property type="evidence" value="ECO:0007669"/>
    <property type="project" value="InterPro"/>
</dbReference>
<dbReference type="InterPro" id="IPR001387">
    <property type="entry name" value="Cro/C1-type_HTH"/>
</dbReference>
<evidence type="ECO:0000313" key="3">
    <source>
        <dbReference type="EMBL" id="OGM26679.1"/>
    </source>
</evidence>
<dbReference type="Proteomes" id="UP000178851">
    <property type="component" value="Unassembled WGS sequence"/>
</dbReference>
<dbReference type="PANTHER" id="PTHR40455:SF1">
    <property type="entry name" value="ANTITOXIN HIGA"/>
    <property type="match status" value="1"/>
</dbReference>
<dbReference type="Pfam" id="PF06114">
    <property type="entry name" value="Peptidase_M78"/>
    <property type="match status" value="1"/>
</dbReference>
<dbReference type="SUPFAM" id="SSF47413">
    <property type="entry name" value="lambda repressor-like DNA-binding domains"/>
    <property type="match status" value="1"/>
</dbReference>
<dbReference type="InterPro" id="IPR010982">
    <property type="entry name" value="Lambda_DNA-bd_dom_sf"/>
</dbReference>
<feature type="domain" description="HTH cro/C1-type" evidence="2">
    <location>
        <begin position="83"/>
        <end position="116"/>
    </location>
</feature>
<sequence>MEIKVIKNTKDYKEALKNIELLIDKGVKKGSAEAEKLDVLVTLAQDYETKNFVQTTPDPIDAIEFVMEQQDLKPEDLVPYIGSRSKVSEILNRKRPLSLNMIKNLHKGLNIPAEVLLNQLSKVNQDEIEFDYNQFPIKEMQKRGYIAQGLNSLDEEIKKFFGSIQFTQKATLPLLARRSHIRSALTKSKDSLLVWAIQVVKRAQGVEGIVEYNSKLLTSEFLHKVVDISDEDGAIIKVVDLLKSIGILLIVEPHMPQTYLDGAAIMIEGKNPIIALTLRHDRLDNFWFTLMHELSHIKLHLGKGDDFFYDDIEDTKPSDSMELEADQLALNTMIPEDKWTDSPASILPSPDAVRILASELSIHPAIVAGKIRYAKKQYHLLNDLIGRGEVAKYFK</sequence>
<dbReference type="EMBL" id="MGGI01000012">
    <property type="protein sequence ID" value="OGM26679.1"/>
    <property type="molecule type" value="Genomic_DNA"/>
</dbReference>
<evidence type="ECO:0000259" key="2">
    <source>
        <dbReference type="PROSITE" id="PS50943"/>
    </source>
</evidence>
<organism evidence="3 4">
    <name type="scientific">Candidatus Woesebacteria bacterium RIFCSPHIGHO2_01_FULL_39_28</name>
    <dbReference type="NCBI Taxonomy" id="1802496"/>
    <lineage>
        <taxon>Bacteria</taxon>
        <taxon>Candidatus Woeseibacteriota</taxon>
    </lineage>
</organism>
<evidence type="ECO:0000256" key="1">
    <source>
        <dbReference type="ARBA" id="ARBA00007227"/>
    </source>
</evidence>
<dbReference type="InterPro" id="IPR010359">
    <property type="entry name" value="IrrE_HExxH"/>
</dbReference>
<gene>
    <name evidence="3" type="ORF">A2627_00855</name>
</gene>
<dbReference type="GO" id="GO:0001046">
    <property type="term" value="F:core promoter sequence-specific DNA binding"/>
    <property type="evidence" value="ECO:0007669"/>
    <property type="project" value="TreeGrafter"/>
</dbReference>
<dbReference type="AlphaFoldDB" id="A0A1F7YIG7"/>
<proteinExistence type="inferred from homology"/>
<accession>A0A1F7YIG7</accession>
<dbReference type="PROSITE" id="PS50943">
    <property type="entry name" value="HTH_CROC1"/>
    <property type="match status" value="1"/>
</dbReference>
<evidence type="ECO:0000313" key="4">
    <source>
        <dbReference type="Proteomes" id="UP000178851"/>
    </source>
</evidence>
<reference evidence="3 4" key="1">
    <citation type="journal article" date="2016" name="Nat. Commun.">
        <title>Thousands of microbial genomes shed light on interconnected biogeochemical processes in an aquifer system.</title>
        <authorList>
            <person name="Anantharaman K."/>
            <person name="Brown C.T."/>
            <person name="Hug L.A."/>
            <person name="Sharon I."/>
            <person name="Castelle C.J."/>
            <person name="Probst A.J."/>
            <person name="Thomas B.C."/>
            <person name="Singh A."/>
            <person name="Wilkins M.J."/>
            <person name="Karaoz U."/>
            <person name="Brodie E.L."/>
            <person name="Williams K.H."/>
            <person name="Hubbard S.S."/>
            <person name="Banfield J.F."/>
        </authorList>
    </citation>
    <scope>NUCLEOTIDE SEQUENCE [LARGE SCALE GENOMIC DNA]</scope>
</reference>
<dbReference type="PANTHER" id="PTHR40455">
    <property type="entry name" value="ANTITOXIN HIGA"/>
    <property type="match status" value="1"/>
</dbReference>
<name>A0A1F7YIG7_9BACT</name>
<protein>
    <recommendedName>
        <fullName evidence="2">HTH cro/C1-type domain-containing protein</fullName>
    </recommendedName>
</protein>
<dbReference type="InterPro" id="IPR039060">
    <property type="entry name" value="Antitox_HigA"/>
</dbReference>